<dbReference type="EMBL" id="CP011308">
    <property type="protein sequence ID" value="AKF24010.1"/>
    <property type="molecule type" value="Genomic_DNA"/>
</dbReference>
<accession>A0A7U4LZC2</accession>
<dbReference type="Gene3D" id="3.30.110.40">
    <property type="entry name" value="TusA-like domain"/>
    <property type="match status" value="1"/>
</dbReference>
<sequence>MSEFTKIDLDARALEHPKPLEQAIRALRELNDENYLYMLHRKNPIPFIDLASEQGFQTLSREDETGNWHILVAKNPSVTLEELLRV</sequence>
<organism evidence="2 3">
    <name type="scientific">Sulfurovum lithotrophicum</name>
    <dbReference type="NCBI Taxonomy" id="206403"/>
    <lineage>
        <taxon>Bacteria</taxon>
        <taxon>Pseudomonadati</taxon>
        <taxon>Campylobacterota</taxon>
        <taxon>Epsilonproteobacteria</taxon>
        <taxon>Campylobacterales</taxon>
        <taxon>Sulfurovaceae</taxon>
        <taxon>Sulfurovum</taxon>
    </lineage>
</organism>
<dbReference type="InterPro" id="IPR018720">
    <property type="entry name" value="DUF2249"/>
</dbReference>
<dbReference type="OrthoDB" id="5335006at2"/>
<dbReference type="Proteomes" id="UP000034444">
    <property type="component" value="Chromosome"/>
</dbReference>
<evidence type="ECO:0000259" key="1">
    <source>
        <dbReference type="Pfam" id="PF10006"/>
    </source>
</evidence>
<gene>
    <name evidence="2" type="ORF">YH65_00245</name>
</gene>
<evidence type="ECO:0000313" key="2">
    <source>
        <dbReference type="EMBL" id="AKF24010.1"/>
    </source>
</evidence>
<reference evidence="2 3" key="1">
    <citation type="submission" date="2015-04" db="EMBL/GenBank/DDBJ databases">
        <title>Complete genome sequence of Sulfurovum lithotrophicum ATCC BAA-797T.</title>
        <authorList>
            <person name="Ahn J."/>
            <person name="Park G."/>
            <person name="Jeon W."/>
            <person name="Jang Y."/>
            <person name="Jang M."/>
            <person name="Lee H."/>
            <person name="Lee H."/>
        </authorList>
    </citation>
    <scope>NUCLEOTIDE SEQUENCE [LARGE SCALE GENOMIC DNA]</scope>
    <source>
        <strain evidence="3">ATCC BAA-797 / 42BKT</strain>
    </source>
</reference>
<dbReference type="KEGG" id="slh:YH65_00245"/>
<keyword evidence="3" id="KW-1185">Reference proteome</keyword>
<dbReference type="AlphaFoldDB" id="A0A7U4LZC2"/>
<proteinExistence type="predicted"/>
<dbReference type="Pfam" id="PF10006">
    <property type="entry name" value="DUF2249"/>
    <property type="match status" value="1"/>
</dbReference>
<dbReference type="SUPFAM" id="SSF64307">
    <property type="entry name" value="SirA-like"/>
    <property type="match status" value="1"/>
</dbReference>
<dbReference type="RefSeq" id="WP_046550125.1">
    <property type="nucleotide sequence ID" value="NZ_CP011308.1"/>
</dbReference>
<dbReference type="InterPro" id="IPR036868">
    <property type="entry name" value="TusA-like_sf"/>
</dbReference>
<protein>
    <recommendedName>
        <fullName evidence="1">DUF2249 domain-containing protein</fullName>
    </recommendedName>
</protein>
<feature type="domain" description="DUF2249" evidence="1">
    <location>
        <begin position="9"/>
        <end position="74"/>
    </location>
</feature>
<evidence type="ECO:0000313" key="3">
    <source>
        <dbReference type="Proteomes" id="UP000034444"/>
    </source>
</evidence>
<reference evidence="3" key="2">
    <citation type="journal article" date="2017" name="Stand. Genomic Sci.">
        <title>Complete genome sequence of the sulfur-oxidizing chemolithoautotrophic Sulfurovum lithotrophicum 42BKTT.</title>
        <authorList>
            <person name="Jeon W."/>
            <person name="Priscilla L."/>
            <person name="Park G."/>
            <person name="Lee H."/>
            <person name="Lee N."/>
            <person name="Lee D."/>
            <person name="Kwon H."/>
            <person name="Ahn I."/>
            <person name="Lee C."/>
            <person name="Lee H."/>
            <person name="Ahn J."/>
        </authorList>
    </citation>
    <scope>NUCLEOTIDE SEQUENCE [LARGE SCALE GENOMIC DNA]</scope>
    <source>
        <strain evidence="3">ATCC BAA-797 / 42BKT</strain>
    </source>
</reference>
<name>A0A7U4LZC2_9BACT</name>